<name>A0AAV9JY96_9PEZI</name>
<feature type="non-terminal residue" evidence="3">
    <location>
        <position position="57"/>
    </location>
</feature>
<comment type="caution">
    <text evidence="3">The sequence shown here is derived from an EMBL/GenBank/DDBJ whole genome shotgun (WGS) entry which is preliminary data.</text>
</comment>
<reference evidence="3 4" key="1">
    <citation type="submission" date="2021-11" db="EMBL/GenBank/DDBJ databases">
        <title>Black yeast isolated from Biological Soil Crust.</title>
        <authorList>
            <person name="Kurbessoian T."/>
        </authorList>
    </citation>
    <scope>NUCLEOTIDE SEQUENCE [LARGE SCALE GENOMIC DNA]</scope>
    <source>
        <strain evidence="3 4">CCFEE 5522</strain>
    </source>
</reference>
<dbReference type="Gene3D" id="1.10.287.110">
    <property type="entry name" value="DnaJ domain"/>
    <property type="match status" value="1"/>
</dbReference>
<evidence type="ECO:0000256" key="1">
    <source>
        <dbReference type="SAM" id="MobiDB-lite"/>
    </source>
</evidence>
<evidence type="ECO:0000313" key="4">
    <source>
        <dbReference type="Proteomes" id="UP001324427"/>
    </source>
</evidence>
<accession>A0AAV9JY96</accession>
<dbReference type="SMART" id="SM00271">
    <property type="entry name" value="DnaJ"/>
    <property type="match status" value="1"/>
</dbReference>
<gene>
    <name evidence="3" type="ORF">LTR36_000208</name>
</gene>
<dbReference type="InterPro" id="IPR001623">
    <property type="entry name" value="DnaJ_domain"/>
</dbReference>
<dbReference type="SUPFAM" id="SSF46565">
    <property type="entry name" value="Chaperone J-domain"/>
    <property type="match status" value="1"/>
</dbReference>
<keyword evidence="4" id="KW-1185">Reference proteome</keyword>
<dbReference type="Proteomes" id="UP001324427">
    <property type="component" value="Unassembled WGS sequence"/>
</dbReference>
<proteinExistence type="predicted"/>
<sequence length="57" mass="6272">MASSSPHTRDHYTHLSLPQTAAPAAIHAAFRRLALLHHPDKGGNAATFRRTREAQET</sequence>
<dbReference type="PROSITE" id="PS50076">
    <property type="entry name" value="DNAJ_2"/>
    <property type="match status" value="1"/>
</dbReference>
<feature type="region of interest" description="Disordered" evidence="1">
    <location>
        <begin position="38"/>
        <end position="57"/>
    </location>
</feature>
<dbReference type="EMBL" id="JAVFHQ010000001">
    <property type="protein sequence ID" value="KAK4550629.1"/>
    <property type="molecule type" value="Genomic_DNA"/>
</dbReference>
<protein>
    <recommendedName>
        <fullName evidence="2">J domain-containing protein</fullName>
    </recommendedName>
</protein>
<feature type="domain" description="J" evidence="2">
    <location>
        <begin position="10"/>
        <end position="57"/>
    </location>
</feature>
<organism evidence="3 4">
    <name type="scientific">Oleoguttula mirabilis</name>
    <dbReference type="NCBI Taxonomy" id="1507867"/>
    <lineage>
        <taxon>Eukaryota</taxon>
        <taxon>Fungi</taxon>
        <taxon>Dikarya</taxon>
        <taxon>Ascomycota</taxon>
        <taxon>Pezizomycotina</taxon>
        <taxon>Dothideomycetes</taxon>
        <taxon>Dothideomycetidae</taxon>
        <taxon>Mycosphaerellales</taxon>
        <taxon>Teratosphaeriaceae</taxon>
        <taxon>Oleoguttula</taxon>
    </lineage>
</organism>
<dbReference type="Pfam" id="PF00226">
    <property type="entry name" value="DnaJ"/>
    <property type="match status" value="1"/>
</dbReference>
<dbReference type="InterPro" id="IPR036869">
    <property type="entry name" value="J_dom_sf"/>
</dbReference>
<evidence type="ECO:0000259" key="2">
    <source>
        <dbReference type="PROSITE" id="PS50076"/>
    </source>
</evidence>
<dbReference type="AlphaFoldDB" id="A0AAV9JY96"/>
<evidence type="ECO:0000313" key="3">
    <source>
        <dbReference type="EMBL" id="KAK4550629.1"/>
    </source>
</evidence>